<proteinExistence type="predicted"/>
<comment type="caution">
    <text evidence="5">The sequence shown here is derived from an EMBL/GenBank/DDBJ whole genome shotgun (WGS) entry which is preliminary data.</text>
</comment>
<dbReference type="Gene3D" id="2.150.10.10">
    <property type="entry name" value="Serralysin-like metalloprotease, C-terminal"/>
    <property type="match status" value="4"/>
</dbReference>
<dbReference type="InterPro" id="IPR036844">
    <property type="entry name" value="Hint_dom_sf"/>
</dbReference>
<feature type="region of interest" description="Disordered" evidence="3">
    <location>
        <begin position="377"/>
        <end position="423"/>
    </location>
</feature>
<dbReference type="InterPro" id="IPR006141">
    <property type="entry name" value="Intein_N"/>
</dbReference>
<dbReference type="PANTHER" id="PTHR38340">
    <property type="entry name" value="S-LAYER PROTEIN"/>
    <property type="match status" value="1"/>
</dbReference>
<keyword evidence="2" id="KW-0964">Secreted</keyword>
<sequence>MIKTIDFNDLAAGTVVDDEYRSEGVTISASGGSGRAMIFDSANPTGGDRDLASDTLGGLLIISEDGDRCDPDDNARGGSLLFDFDAAVRMESLTFKDIEETGGGGTRVIFYDAHGDVIETHFIDPTGNGGERCVAFNVAGVSRMEVQLAGSGAVDNLVFDDAGDPSGAPLDGYVDGTDGADLIDADYTGDPEGDRIDAGDAVLDGAAANDDFVRAGAGNDTVLAGAGDDRVEGGSGDDRIEGGAGDDTLIGGAGRDTVLGGDGDDLIDTSSGALAPDRGYPYSREDRFGFAPDADPENDRDCVEGGGGNDTIRTGDDRDTVFGGDGNDVIDAGIDDDTVSGGDGDDRIVGGEGSDLILGGAGDDTIYAGNDPAHGFDAFDIPDDADAEHPHAPDRRPDNGRDTVYAGDGDDEVYGGDDDDRLFGGNGDDYLDGGIDDDSLYGGNGDDTLIGGQGDDLLRGNRGDDLLKGGSGDDRIEGGSGDDTLIGGTGRDTMLGGGDRDVFRGGNAGDVIDGGERGDDFDTLDLRGARPEGGRLEIHYDADNAENGTVLFFDNRDDTLASGQLDFANIEHVIPCFTPGTRIATPQGERRVEELQVGDRVITRDNGIQRIRWAGARALSGAELAAAEHLRPVLIQKGALGNNLPERDMLVSPNHRVLVANDRTALYFEEREVLVAAKHLTGMAGIDIVEVSQTTYIHIMFDQHEVILSDGAWTESFQPGDLSLAGIGDEQRGEILELFPELATMDGINQYASARRSLKKHEARLLTE</sequence>
<evidence type="ECO:0000256" key="2">
    <source>
        <dbReference type="ARBA" id="ARBA00022525"/>
    </source>
</evidence>
<feature type="region of interest" description="Disordered" evidence="3">
    <location>
        <begin position="224"/>
        <end position="253"/>
    </location>
</feature>
<evidence type="ECO:0000313" key="6">
    <source>
        <dbReference type="Proteomes" id="UP001597474"/>
    </source>
</evidence>
<evidence type="ECO:0000259" key="4">
    <source>
        <dbReference type="Pfam" id="PF13403"/>
    </source>
</evidence>
<feature type="compositionally biased region" description="Acidic residues" evidence="3">
    <location>
        <begin position="408"/>
        <end position="420"/>
    </location>
</feature>
<dbReference type="Pfam" id="PF13403">
    <property type="entry name" value="Hint_2"/>
    <property type="match status" value="1"/>
</dbReference>
<dbReference type="EMBL" id="JBHUMP010000004">
    <property type="protein sequence ID" value="MFD2739397.1"/>
    <property type="molecule type" value="Genomic_DNA"/>
</dbReference>
<dbReference type="PROSITE" id="PS00330">
    <property type="entry name" value="HEMOLYSIN_CALCIUM"/>
    <property type="match status" value="5"/>
</dbReference>
<feature type="compositionally biased region" description="Basic and acidic residues" evidence="3">
    <location>
        <begin position="387"/>
        <end position="401"/>
    </location>
</feature>
<dbReference type="InterPro" id="IPR011049">
    <property type="entry name" value="Serralysin-like_metalloprot_C"/>
</dbReference>
<comment type="subcellular location">
    <subcellularLocation>
        <location evidence="1">Secreted</location>
    </subcellularLocation>
</comment>
<accession>A0ABW5U0F8</accession>
<dbReference type="Proteomes" id="UP001597474">
    <property type="component" value="Unassembled WGS sequence"/>
</dbReference>
<feature type="compositionally biased region" description="Basic and acidic residues" evidence="3">
    <location>
        <begin position="227"/>
        <end position="241"/>
    </location>
</feature>
<protein>
    <submittedName>
        <fullName evidence="5">Hint domain-containing protein</fullName>
    </submittedName>
</protein>
<feature type="region of interest" description="Disordered" evidence="3">
    <location>
        <begin position="469"/>
        <end position="491"/>
    </location>
</feature>
<dbReference type="SUPFAM" id="SSF51294">
    <property type="entry name" value="Hedgehog/intein (Hint) domain"/>
    <property type="match status" value="1"/>
</dbReference>
<dbReference type="CDD" id="cd00081">
    <property type="entry name" value="Hint"/>
    <property type="match status" value="1"/>
</dbReference>
<dbReference type="Gene3D" id="2.170.16.10">
    <property type="entry name" value="Hedgehog/Intein (Hint) domain"/>
    <property type="match status" value="1"/>
</dbReference>
<dbReference type="SUPFAM" id="SSF51120">
    <property type="entry name" value="beta-Roll"/>
    <property type="match status" value="3"/>
</dbReference>
<dbReference type="InterPro" id="IPR050557">
    <property type="entry name" value="RTX_toxin/Mannuronan_C5-epim"/>
</dbReference>
<organism evidence="5 6">
    <name type="scientific">Sulfitobacter aestuarii</name>
    <dbReference type="NCBI Taxonomy" id="2161676"/>
    <lineage>
        <taxon>Bacteria</taxon>
        <taxon>Pseudomonadati</taxon>
        <taxon>Pseudomonadota</taxon>
        <taxon>Alphaproteobacteria</taxon>
        <taxon>Rhodobacterales</taxon>
        <taxon>Roseobacteraceae</taxon>
        <taxon>Sulfitobacter</taxon>
    </lineage>
</organism>
<dbReference type="InterPro" id="IPR028992">
    <property type="entry name" value="Hedgehog/Intein_dom"/>
</dbReference>
<dbReference type="Pfam" id="PF00353">
    <property type="entry name" value="HemolysinCabind"/>
    <property type="match status" value="7"/>
</dbReference>
<dbReference type="RefSeq" id="WP_386372961.1">
    <property type="nucleotide sequence ID" value="NZ_JBHUMP010000004.1"/>
</dbReference>
<evidence type="ECO:0000256" key="3">
    <source>
        <dbReference type="SAM" id="MobiDB-lite"/>
    </source>
</evidence>
<dbReference type="PANTHER" id="PTHR38340:SF1">
    <property type="entry name" value="S-LAYER PROTEIN"/>
    <property type="match status" value="1"/>
</dbReference>
<dbReference type="InterPro" id="IPR001343">
    <property type="entry name" value="Hemolysn_Ca-bd"/>
</dbReference>
<dbReference type="InterPro" id="IPR018511">
    <property type="entry name" value="Hemolysin-typ_Ca-bd_CS"/>
</dbReference>
<reference evidence="6" key="1">
    <citation type="journal article" date="2019" name="Int. J. Syst. Evol. Microbiol.">
        <title>The Global Catalogue of Microorganisms (GCM) 10K type strain sequencing project: providing services to taxonomists for standard genome sequencing and annotation.</title>
        <authorList>
            <consortium name="The Broad Institute Genomics Platform"/>
            <consortium name="The Broad Institute Genome Sequencing Center for Infectious Disease"/>
            <person name="Wu L."/>
            <person name="Ma J."/>
        </authorList>
    </citation>
    <scope>NUCLEOTIDE SEQUENCE [LARGE SCALE GENOMIC DNA]</scope>
    <source>
        <strain evidence="6">TISTR 2562</strain>
    </source>
</reference>
<keyword evidence="6" id="KW-1185">Reference proteome</keyword>
<gene>
    <name evidence="5" type="ORF">ACFSUD_07455</name>
</gene>
<evidence type="ECO:0000313" key="5">
    <source>
        <dbReference type="EMBL" id="MFD2739397.1"/>
    </source>
</evidence>
<feature type="domain" description="Hedgehog/Intein (Hint)" evidence="4">
    <location>
        <begin position="575"/>
        <end position="721"/>
    </location>
</feature>
<dbReference type="PRINTS" id="PR00313">
    <property type="entry name" value="CABNDNGRPT"/>
</dbReference>
<dbReference type="PROSITE" id="PS50817">
    <property type="entry name" value="INTEIN_N_TER"/>
    <property type="match status" value="1"/>
</dbReference>
<evidence type="ECO:0000256" key="1">
    <source>
        <dbReference type="ARBA" id="ARBA00004613"/>
    </source>
</evidence>
<feature type="region of interest" description="Disordered" evidence="3">
    <location>
        <begin position="305"/>
        <end position="348"/>
    </location>
</feature>
<name>A0ABW5U0F8_9RHOB</name>